<evidence type="ECO:0000313" key="3">
    <source>
        <dbReference type="Proteomes" id="UP000006330"/>
    </source>
</evidence>
<dbReference type="HOGENOM" id="CLU_075053_9_3_10"/>
<proteinExistence type="predicted"/>
<sequence length="207" mass="24450">MGKIRVLYETVYDEMCSYLKKYYLVSDELSETLFECCTLQHFEKGDLLVSEGTECNYLYLIIRGFCSCCYVKDGKEHVLRFMEEGNFVLLFHGFLGRKKAVLNIKAMEDTTVLSLSRKDFEVLSKQNTDFVLLFYHVLKDFLIEYEDRDFRLRSNSAEERVVYYQNIHEIQPLLQRVPQYRIASYLGMTPETFAKILGRLNKKTKTL</sequence>
<dbReference type="OrthoDB" id="680421at2"/>
<protein>
    <recommendedName>
        <fullName evidence="1">Cyclic nucleotide-binding domain-containing protein</fullName>
    </recommendedName>
</protein>
<gene>
    <name evidence="2" type="ORF">HMPREF1076_04355</name>
</gene>
<dbReference type="InterPro" id="IPR018490">
    <property type="entry name" value="cNMP-bd_dom_sf"/>
</dbReference>
<dbReference type="PROSITE" id="PS00888">
    <property type="entry name" value="CNMP_BINDING_1"/>
    <property type="match status" value="1"/>
</dbReference>
<dbReference type="CDD" id="cd00038">
    <property type="entry name" value="CAP_ED"/>
    <property type="match status" value="1"/>
</dbReference>
<dbReference type="PATRIC" id="fig|999418.3.peg.4430"/>
<dbReference type="GO" id="GO:0003700">
    <property type="term" value="F:DNA-binding transcription factor activity"/>
    <property type="evidence" value="ECO:0007669"/>
    <property type="project" value="TreeGrafter"/>
</dbReference>
<accession>K5ZD58</accession>
<dbReference type="Pfam" id="PF00027">
    <property type="entry name" value="cNMP_binding"/>
    <property type="match status" value="1"/>
</dbReference>
<feature type="domain" description="Cyclic nucleotide-binding" evidence="1">
    <location>
        <begin position="25"/>
        <end position="123"/>
    </location>
</feature>
<dbReference type="PROSITE" id="PS50042">
    <property type="entry name" value="CNMP_BINDING_3"/>
    <property type="match status" value="1"/>
</dbReference>
<dbReference type="PANTHER" id="PTHR24567:SF76">
    <property type="entry name" value="CYCLIC NUCLEOTIDE-BINDING DOMAIN PROTEIN"/>
    <property type="match status" value="1"/>
</dbReference>
<dbReference type="EMBL" id="AGZO01000031">
    <property type="protein sequence ID" value="EKN09326.1"/>
    <property type="molecule type" value="Genomic_DNA"/>
</dbReference>
<dbReference type="InterPro" id="IPR018488">
    <property type="entry name" value="cNMP-bd_CS"/>
</dbReference>
<organism evidence="2 3">
    <name type="scientific">Parabacteroides goldsteinii CL02T12C30</name>
    <dbReference type="NCBI Taxonomy" id="999418"/>
    <lineage>
        <taxon>Bacteria</taxon>
        <taxon>Pseudomonadati</taxon>
        <taxon>Bacteroidota</taxon>
        <taxon>Bacteroidia</taxon>
        <taxon>Bacteroidales</taxon>
        <taxon>Tannerellaceae</taxon>
        <taxon>Parabacteroides</taxon>
    </lineage>
</organism>
<dbReference type="GO" id="GO:0005829">
    <property type="term" value="C:cytosol"/>
    <property type="evidence" value="ECO:0007669"/>
    <property type="project" value="TreeGrafter"/>
</dbReference>
<dbReference type="InterPro" id="IPR014710">
    <property type="entry name" value="RmlC-like_jellyroll"/>
</dbReference>
<name>K5ZD58_9BACT</name>
<dbReference type="Proteomes" id="UP000006330">
    <property type="component" value="Unassembled WGS sequence"/>
</dbReference>
<reference evidence="2 3" key="1">
    <citation type="submission" date="2012-02" db="EMBL/GenBank/DDBJ databases">
        <title>The Genome Sequence of Parabacteroides goldsteinii CL02T12C30.</title>
        <authorList>
            <consortium name="The Broad Institute Genome Sequencing Platform"/>
            <person name="Earl A."/>
            <person name="Ward D."/>
            <person name="Feldgarden M."/>
            <person name="Gevers D."/>
            <person name="Zitomersky N.L."/>
            <person name="Coyne M.J."/>
            <person name="Comstock L.E."/>
            <person name="Young S.K."/>
            <person name="Zeng Q."/>
            <person name="Gargeya S."/>
            <person name="Fitzgerald M."/>
            <person name="Haas B."/>
            <person name="Abouelleil A."/>
            <person name="Alvarado L."/>
            <person name="Arachchi H.M."/>
            <person name="Berlin A."/>
            <person name="Chapman S.B."/>
            <person name="Gearin G."/>
            <person name="Goldberg J."/>
            <person name="Griggs A."/>
            <person name="Gujja S."/>
            <person name="Hansen M."/>
            <person name="Heiman D."/>
            <person name="Howarth C."/>
            <person name="Larimer J."/>
            <person name="Lui A."/>
            <person name="MacDonald P.J.P."/>
            <person name="McCowen C."/>
            <person name="Montmayeur A."/>
            <person name="Murphy C."/>
            <person name="Neiman D."/>
            <person name="Pearson M."/>
            <person name="Priest M."/>
            <person name="Roberts A."/>
            <person name="Saif S."/>
            <person name="Shea T."/>
            <person name="Sisk P."/>
            <person name="Stolte C."/>
            <person name="Sykes S."/>
            <person name="Wortman J."/>
            <person name="Nusbaum C."/>
            <person name="Birren B."/>
        </authorList>
    </citation>
    <scope>NUCLEOTIDE SEQUENCE [LARGE SCALE GENOMIC DNA]</scope>
    <source>
        <strain evidence="2 3">CL02T12C30</strain>
    </source>
</reference>
<dbReference type="PANTHER" id="PTHR24567">
    <property type="entry name" value="CRP FAMILY TRANSCRIPTIONAL REGULATORY PROTEIN"/>
    <property type="match status" value="1"/>
</dbReference>
<dbReference type="AlphaFoldDB" id="K5ZD58"/>
<comment type="caution">
    <text evidence="2">The sequence shown here is derived from an EMBL/GenBank/DDBJ whole genome shotgun (WGS) entry which is preliminary data.</text>
</comment>
<evidence type="ECO:0000313" key="2">
    <source>
        <dbReference type="EMBL" id="EKN09326.1"/>
    </source>
</evidence>
<dbReference type="Gene3D" id="2.60.120.10">
    <property type="entry name" value="Jelly Rolls"/>
    <property type="match status" value="1"/>
</dbReference>
<dbReference type="InterPro" id="IPR050397">
    <property type="entry name" value="Env_Response_Regulators"/>
</dbReference>
<evidence type="ECO:0000259" key="1">
    <source>
        <dbReference type="PROSITE" id="PS50042"/>
    </source>
</evidence>
<dbReference type="InterPro" id="IPR000595">
    <property type="entry name" value="cNMP-bd_dom"/>
</dbReference>
<dbReference type="SUPFAM" id="SSF51206">
    <property type="entry name" value="cAMP-binding domain-like"/>
    <property type="match status" value="1"/>
</dbReference>
<dbReference type="SMART" id="SM00100">
    <property type="entry name" value="cNMP"/>
    <property type="match status" value="1"/>
</dbReference>